<protein>
    <submittedName>
        <fullName evidence="3">Uncharacterized protein</fullName>
    </submittedName>
</protein>
<evidence type="ECO:0000256" key="1">
    <source>
        <dbReference type="SAM" id="MobiDB-lite"/>
    </source>
</evidence>
<dbReference type="Proteomes" id="UP000292886">
    <property type="component" value="Chromosome"/>
</dbReference>
<accession>A0A4P6YU84</accession>
<evidence type="ECO:0000313" key="3">
    <source>
        <dbReference type="EMBL" id="QBO36271.1"/>
    </source>
</evidence>
<sequence>MAKRDQYSITQAEKDRKLREYRMMYPDDSVTAVNKFHDWEYNREIKLQNMRNRAKRQQLRGTLIGVIVAAIVIVVVVVAALWLIGNDKPKDNNSSAISTTSSDVASSSSVTSSSTATEYPYVVDVPSNVAWTFKDKHLSGDLPEVFNLHADNSGVIMLTILLKNETDGQLRTPDTTYSVKVKKIPTKTLQVNSASNKKPSSRVVKVNTEIILGKVLDDFNGPSDESGNVLYMFPNKWGSISFLYPSDEASDNPAYQEYLQTTK</sequence>
<feature type="transmembrane region" description="Helical" evidence="2">
    <location>
        <begin position="61"/>
        <end position="84"/>
    </location>
</feature>
<name>A0A4P6YU84_9LACO</name>
<keyword evidence="2" id="KW-1133">Transmembrane helix</keyword>
<gene>
    <name evidence="3" type="ORF">EQG49_07250</name>
</gene>
<proteinExistence type="predicted"/>
<keyword evidence="4" id="KW-1185">Reference proteome</keyword>
<dbReference type="AlphaFoldDB" id="A0A4P6YU84"/>
<feature type="compositionally biased region" description="Low complexity" evidence="1">
    <location>
        <begin position="94"/>
        <end position="111"/>
    </location>
</feature>
<reference evidence="4" key="1">
    <citation type="submission" date="2019-03" db="EMBL/GenBank/DDBJ databases">
        <title>Weissella sp. 26KH-42 Genome sequencing.</title>
        <authorList>
            <person name="Heo J."/>
            <person name="Kim S.-J."/>
            <person name="Kim J.-S."/>
            <person name="Hong S.-B."/>
            <person name="Kwon S.-W."/>
        </authorList>
    </citation>
    <scope>NUCLEOTIDE SEQUENCE [LARGE SCALE GENOMIC DNA]</scope>
    <source>
        <strain evidence="4">26KH-42</strain>
    </source>
</reference>
<dbReference type="KEGG" id="wei:EQG49_07250"/>
<dbReference type="EMBL" id="CP037940">
    <property type="protein sequence ID" value="QBO36271.1"/>
    <property type="molecule type" value="Genomic_DNA"/>
</dbReference>
<evidence type="ECO:0000313" key="4">
    <source>
        <dbReference type="Proteomes" id="UP000292886"/>
    </source>
</evidence>
<keyword evidence="2" id="KW-0812">Transmembrane</keyword>
<keyword evidence="2" id="KW-0472">Membrane</keyword>
<organism evidence="3 4">
    <name type="scientific">Periweissella cryptocerci</name>
    <dbReference type="NCBI Taxonomy" id="2506420"/>
    <lineage>
        <taxon>Bacteria</taxon>
        <taxon>Bacillati</taxon>
        <taxon>Bacillota</taxon>
        <taxon>Bacilli</taxon>
        <taxon>Lactobacillales</taxon>
        <taxon>Lactobacillaceae</taxon>
        <taxon>Periweissella</taxon>
    </lineage>
</organism>
<feature type="region of interest" description="Disordered" evidence="1">
    <location>
        <begin position="92"/>
        <end position="111"/>
    </location>
</feature>
<dbReference type="RefSeq" id="WP_133363348.1">
    <property type="nucleotide sequence ID" value="NZ_CP037940.1"/>
</dbReference>
<evidence type="ECO:0000256" key="2">
    <source>
        <dbReference type="SAM" id="Phobius"/>
    </source>
</evidence>